<keyword evidence="1" id="KW-1133">Transmembrane helix</keyword>
<gene>
    <name evidence="2" type="ORF">HYV66_01470</name>
</gene>
<comment type="caution">
    <text evidence="2">The sequence shown here is derived from an EMBL/GenBank/DDBJ whole genome shotgun (WGS) entry which is preliminary data.</text>
</comment>
<protein>
    <submittedName>
        <fullName evidence="2">Uncharacterized protein</fullName>
    </submittedName>
</protein>
<dbReference type="EMBL" id="JACPHQ010000017">
    <property type="protein sequence ID" value="MBI2465884.1"/>
    <property type="molecule type" value="Genomic_DNA"/>
</dbReference>
<reference evidence="2" key="1">
    <citation type="submission" date="2020-07" db="EMBL/GenBank/DDBJ databases">
        <title>Huge and variable diversity of episymbiotic CPR bacteria and DPANN archaea in groundwater ecosystems.</title>
        <authorList>
            <person name="He C.Y."/>
            <person name="Keren R."/>
            <person name="Whittaker M."/>
            <person name="Farag I.F."/>
            <person name="Doudna J."/>
            <person name="Cate J.H.D."/>
            <person name="Banfield J.F."/>
        </authorList>
    </citation>
    <scope>NUCLEOTIDE SEQUENCE</scope>
    <source>
        <strain evidence="2">NC_groundwater_418_Ag_B-0.1um_45_10</strain>
    </source>
</reference>
<dbReference type="Proteomes" id="UP000709672">
    <property type="component" value="Unassembled WGS sequence"/>
</dbReference>
<dbReference type="AlphaFoldDB" id="A0A932DSH7"/>
<proteinExistence type="predicted"/>
<keyword evidence="1" id="KW-0472">Membrane</keyword>
<evidence type="ECO:0000313" key="2">
    <source>
        <dbReference type="EMBL" id="MBI2465884.1"/>
    </source>
</evidence>
<organism evidence="2 3">
    <name type="scientific">Candidatus Sungiibacteriota bacterium</name>
    <dbReference type="NCBI Taxonomy" id="2750080"/>
    <lineage>
        <taxon>Bacteria</taxon>
        <taxon>Candidatus Sungiibacteriota</taxon>
    </lineage>
</organism>
<evidence type="ECO:0000256" key="1">
    <source>
        <dbReference type="SAM" id="Phobius"/>
    </source>
</evidence>
<sequence length="88" mass="9777">MNVLRSAKFIEKRGLEVVIILALAILALAGLVFYVYAWRAVNAMESSGVIGIGVREKILDEVAKDLSDRAAHLEKLKVSPLLLRNIFR</sequence>
<accession>A0A932DSH7</accession>
<feature type="transmembrane region" description="Helical" evidence="1">
    <location>
        <begin position="15"/>
        <end position="37"/>
    </location>
</feature>
<evidence type="ECO:0000313" key="3">
    <source>
        <dbReference type="Proteomes" id="UP000709672"/>
    </source>
</evidence>
<keyword evidence="1" id="KW-0812">Transmembrane</keyword>
<name>A0A932DSH7_9BACT</name>